<organism evidence="2 3">
    <name type="scientific">Deinococcus aquiradiocola</name>
    <dbReference type="NCBI Taxonomy" id="393059"/>
    <lineage>
        <taxon>Bacteria</taxon>
        <taxon>Thermotogati</taxon>
        <taxon>Deinococcota</taxon>
        <taxon>Deinococci</taxon>
        <taxon>Deinococcales</taxon>
        <taxon>Deinococcaceae</taxon>
        <taxon>Deinococcus</taxon>
    </lineage>
</organism>
<evidence type="ECO:0000313" key="3">
    <source>
        <dbReference type="Proteomes" id="UP000635726"/>
    </source>
</evidence>
<comment type="caution">
    <text evidence="2">The sequence shown here is derived from an EMBL/GenBank/DDBJ whole genome shotgun (WGS) entry which is preliminary data.</text>
</comment>
<keyword evidence="3" id="KW-1185">Reference proteome</keyword>
<dbReference type="InterPro" id="IPR013422">
    <property type="entry name" value="CRISPR-assoc_prot_Cas5_N"/>
</dbReference>
<dbReference type="Gene3D" id="3.30.70.2660">
    <property type="match status" value="1"/>
</dbReference>
<dbReference type="AlphaFoldDB" id="A0A917UR30"/>
<dbReference type="Pfam" id="PF09704">
    <property type="entry name" value="Cas_Cas5d"/>
    <property type="match status" value="1"/>
</dbReference>
<dbReference type="GO" id="GO:0043571">
    <property type="term" value="P:maintenance of CRISPR repeat elements"/>
    <property type="evidence" value="ECO:0007669"/>
    <property type="project" value="InterPro"/>
</dbReference>
<dbReference type="NCBIfam" id="TIGR02593">
    <property type="entry name" value="CRISPR_cas5"/>
    <property type="match status" value="1"/>
</dbReference>
<dbReference type="CDD" id="cd09693">
    <property type="entry name" value="Cas5_I"/>
    <property type="match status" value="1"/>
</dbReference>
<accession>A0A917UR30</accession>
<name>A0A917UR30_9DEIO</name>
<dbReference type="GO" id="GO:0051607">
    <property type="term" value="P:defense response to virus"/>
    <property type="evidence" value="ECO:0007669"/>
    <property type="project" value="UniProtKB-KW"/>
</dbReference>
<evidence type="ECO:0000256" key="1">
    <source>
        <dbReference type="ARBA" id="ARBA00023118"/>
    </source>
</evidence>
<keyword evidence="1" id="KW-0051">Antiviral defense</keyword>
<gene>
    <name evidence="2" type="ORF">GCM10008939_22850</name>
</gene>
<evidence type="ECO:0000313" key="2">
    <source>
        <dbReference type="EMBL" id="GGJ78371.1"/>
    </source>
</evidence>
<dbReference type="Proteomes" id="UP000635726">
    <property type="component" value="Unassembled WGS sequence"/>
</dbReference>
<dbReference type="InterPro" id="IPR021124">
    <property type="entry name" value="CRISPR-assoc_prot_Cas5"/>
</dbReference>
<proteinExistence type="predicted"/>
<sequence>MTSFRHPYLLVGRQPSFPLPPPATLNGHIASVLGEYPDPASFRFAFAFTHLASVDDYEHTWNIERDDRKPRKGRAAPNITASLSPTLRELLFRPRLTLYIDTPELESWHAAFRSPAFPVALGRSQDLASYTSVQIIEVQRAEAGYLEHTLLPWAFRTHVTDGQGILMPRHIQPENRQQMTWARYVALMGRVLTPFPDELAGGRPSGGGSLTYGLPEDYDLWVDPFTPEARGRAGRRRALVWHTLTGPDSEGVRLGA</sequence>
<reference evidence="2" key="1">
    <citation type="journal article" date="2014" name="Int. J. Syst. Evol. Microbiol.">
        <title>Complete genome sequence of Corynebacterium casei LMG S-19264T (=DSM 44701T), isolated from a smear-ripened cheese.</title>
        <authorList>
            <consortium name="US DOE Joint Genome Institute (JGI-PGF)"/>
            <person name="Walter F."/>
            <person name="Albersmeier A."/>
            <person name="Kalinowski J."/>
            <person name="Ruckert C."/>
        </authorList>
    </citation>
    <scope>NUCLEOTIDE SEQUENCE</scope>
    <source>
        <strain evidence="2">JCM 14371</strain>
    </source>
</reference>
<protein>
    <submittedName>
        <fullName evidence="2">Type I-B CRISPR-associated protein Cas5</fullName>
    </submittedName>
</protein>
<dbReference type="EMBL" id="BMOE01000007">
    <property type="protein sequence ID" value="GGJ78371.1"/>
    <property type="molecule type" value="Genomic_DNA"/>
</dbReference>
<reference evidence="2" key="2">
    <citation type="submission" date="2020-09" db="EMBL/GenBank/DDBJ databases">
        <authorList>
            <person name="Sun Q."/>
            <person name="Ohkuma M."/>
        </authorList>
    </citation>
    <scope>NUCLEOTIDE SEQUENCE</scope>
    <source>
        <strain evidence="2">JCM 14371</strain>
    </source>
</reference>